<accession>A0A0D2LQH8</accession>
<dbReference type="EMBL" id="KK104390">
    <property type="protein sequence ID" value="KIY93989.1"/>
    <property type="molecule type" value="Genomic_DNA"/>
</dbReference>
<dbReference type="RefSeq" id="XP_013893009.1">
    <property type="nucleotide sequence ID" value="XM_014037555.1"/>
</dbReference>
<organism evidence="2 3">
    <name type="scientific">Monoraphidium neglectum</name>
    <dbReference type="NCBI Taxonomy" id="145388"/>
    <lineage>
        <taxon>Eukaryota</taxon>
        <taxon>Viridiplantae</taxon>
        <taxon>Chlorophyta</taxon>
        <taxon>core chlorophytes</taxon>
        <taxon>Chlorophyceae</taxon>
        <taxon>CS clade</taxon>
        <taxon>Sphaeropleales</taxon>
        <taxon>Selenastraceae</taxon>
        <taxon>Monoraphidium</taxon>
    </lineage>
</organism>
<feature type="compositionally biased region" description="Basic residues" evidence="1">
    <location>
        <begin position="153"/>
        <end position="162"/>
    </location>
</feature>
<sequence length="162" mass="16946">MWLDLQSKAAVAKDSASEHQVEAFTFYRTIAPLVAKASNRSGQALDFWLFPGVPVVEDVDLKAARAFFDAYKGLGVTPADIGVYGKKQPELKCKEYVAPPGSTGSLLTVTQPKDELRPAAPKGAAPAKGAAASPAAKPAAAKPAAASPAAKPAGKRRSMFFF</sequence>
<dbReference type="KEGG" id="mng:MNEG_13972"/>
<feature type="region of interest" description="Disordered" evidence="1">
    <location>
        <begin position="116"/>
        <end position="162"/>
    </location>
</feature>
<protein>
    <submittedName>
        <fullName evidence="2">Uncharacterized protein</fullName>
    </submittedName>
</protein>
<gene>
    <name evidence="2" type="ORF">MNEG_13972</name>
</gene>
<evidence type="ECO:0000313" key="2">
    <source>
        <dbReference type="EMBL" id="KIY93989.1"/>
    </source>
</evidence>
<keyword evidence="3" id="KW-1185">Reference proteome</keyword>
<proteinExistence type="predicted"/>
<dbReference type="Proteomes" id="UP000054498">
    <property type="component" value="Unassembled WGS sequence"/>
</dbReference>
<dbReference type="GeneID" id="25731488"/>
<name>A0A0D2LQH8_9CHLO</name>
<evidence type="ECO:0000256" key="1">
    <source>
        <dbReference type="SAM" id="MobiDB-lite"/>
    </source>
</evidence>
<evidence type="ECO:0000313" key="3">
    <source>
        <dbReference type="Proteomes" id="UP000054498"/>
    </source>
</evidence>
<feature type="compositionally biased region" description="Low complexity" evidence="1">
    <location>
        <begin position="118"/>
        <end position="152"/>
    </location>
</feature>
<reference evidence="2 3" key="1">
    <citation type="journal article" date="2013" name="BMC Genomics">
        <title>Reconstruction of the lipid metabolism for the microalga Monoraphidium neglectum from its genome sequence reveals characteristics suitable for biofuel production.</title>
        <authorList>
            <person name="Bogen C."/>
            <person name="Al-Dilaimi A."/>
            <person name="Albersmeier A."/>
            <person name="Wichmann J."/>
            <person name="Grundmann M."/>
            <person name="Rupp O."/>
            <person name="Lauersen K.J."/>
            <person name="Blifernez-Klassen O."/>
            <person name="Kalinowski J."/>
            <person name="Goesmann A."/>
            <person name="Mussgnug J.H."/>
            <person name="Kruse O."/>
        </authorList>
    </citation>
    <scope>NUCLEOTIDE SEQUENCE [LARGE SCALE GENOMIC DNA]</scope>
    <source>
        <strain evidence="2 3">SAG 48.87</strain>
    </source>
</reference>
<dbReference type="AlphaFoldDB" id="A0A0D2LQH8"/>